<dbReference type="EMBL" id="CP002278">
    <property type="protein sequence ID" value="ADP77602.1"/>
    <property type="molecule type" value="Genomic_DNA"/>
</dbReference>
<dbReference type="InterPro" id="IPR017900">
    <property type="entry name" value="4Fe4S_Fe_S_CS"/>
</dbReference>
<dbReference type="HOGENOM" id="CLU_098523_0_0_2"/>
<dbReference type="GO" id="GO:0051539">
    <property type="term" value="F:4 iron, 4 sulfur cluster binding"/>
    <property type="evidence" value="ECO:0007669"/>
    <property type="project" value="InterPro"/>
</dbReference>
<dbReference type="GO" id="GO:1901285">
    <property type="term" value="P:5,6,7,8-tetrahydromethanopterin biosynthetic process"/>
    <property type="evidence" value="ECO:0007669"/>
    <property type="project" value="InterPro"/>
</dbReference>
<dbReference type="InterPro" id="IPR036551">
    <property type="entry name" value="Flavin_trans-like"/>
</dbReference>
<evidence type="ECO:0000313" key="2">
    <source>
        <dbReference type="EMBL" id="ADP77602.1"/>
    </source>
</evidence>
<evidence type="ECO:0000313" key="3">
    <source>
        <dbReference type="Proteomes" id="UP000002315"/>
    </source>
</evidence>
<sequence length="234" mass="25785">MRVAWAFTGAGHFLKESVMIYEKVAKKHDVTVLMSKAGEEVLKMYGLYDRVKKFTGGYYKELVREKDQEYSFPITGRFSLGRYDLLIVSPATANTVAKIVHGIADTLVTNAVAQAGKGRVKTLIVPVDIKVGKNETVLPSKLELDLCKNCETCKAAAACPTDAIIPGREIELLKCIGCGSCEKACPYNAIVGGKIIEIYVRKIDVENTKLLNKLECVEVIDNPKKILDYITSFS</sequence>
<dbReference type="PROSITE" id="PS00198">
    <property type="entry name" value="4FE4S_FER_1"/>
    <property type="match status" value="1"/>
</dbReference>
<dbReference type="GO" id="GO:0016645">
    <property type="term" value="F:oxidoreductase activity, acting on the CH-NH group of donors"/>
    <property type="evidence" value="ECO:0007669"/>
    <property type="project" value="InterPro"/>
</dbReference>
<gene>
    <name evidence="2" type="ordered locus">Mfer_0803</name>
</gene>
<organism evidence="2 3">
    <name type="scientific">Methanothermus fervidus (strain ATCC 43054 / DSM 2088 / JCM 10308 / V24 S)</name>
    <dbReference type="NCBI Taxonomy" id="523846"/>
    <lineage>
        <taxon>Archaea</taxon>
        <taxon>Methanobacteriati</taxon>
        <taxon>Methanobacteriota</taxon>
        <taxon>Methanomada group</taxon>
        <taxon>Methanobacteria</taxon>
        <taxon>Methanobacteriales</taxon>
        <taxon>Methanothermaceae</taxon>
        <taxon>Methanothermus</taxon>
    </lineage>
</organism>
<evidence type="ECO:0000259" key="1">
    <source>
        <dbReference type="PROSITE" id="PS51379"/>
    </source>
</evidence>
<dbReference type="KEGG" id="mfv:Mfer_0803"/>
<feature type="domain" description="4Fe-4S ferredoxin-type" evidence="1">
    <location>
        <begin position="166"/>
        <end position="195"/>
    </location>
</feature>
<feature type="domain" description="4Fe-4S ferredoxin-type" evidence="1">
    <location>
        <begin position="138"/>
        <end position="164"/>
    </location>
</feature>
<proteinExistence type="predicted"/>
<name>E3GZ70_METFV</name>
<keyword evidence="3" id="KW-1185">Reference proteome</keyword>
<dbReference type="STRING" id="523846.Mfer_0803"/>
<dbReference type="Proteomes" id="UP000002315">
    <property type="component" value="Chromosome"/>
</dbReference>
<protein>
    <submittedName>
        <fullName evidence="2">Archaeoflavoprotein, MJ0208 family</fullName>
    </submittedName>
</protein>
<accession>E3GZ70</accession>
<dbReference type="Gene3D" id="3.40.50.1950">
    <property type="entry name" value="Flavin prenyltransferase-like"/>
    <property type="match status" value="1"/>
</dbReference>
<dbReference type="Pfam" id="PF00037">
    <property type="entry name" value="Fer4"/>
    <property type="match status" value="1"/>
</dbReference>
<dbReference type="InterPro" id="IPR017896">
    <property type="entry name" value="4Fe4S_Fe-S-bd"/>
</dbReference>
<dbReference type="PROSITE" id="PS51379">
    <property type="entry name" value="4FE4S_FER_2"/>
    <property type="match status" value="2"/>
</dbReference>
<dbReference type="SUPFAM" id="SSF54862">
    <property type="entry name" value="4Fe-4S ferredoxins"/>
    <property type="match status" value="1"/>
</dbReference>
<reference evidence="2 3" key="1">
    <citation type="journal article" date="2010" name="Stand. Genomic Sci.">
        <title>Complete genome sequence of Methanothermus fervidus type strain (V24S).</title>
        <authorList>
            <person name="Anderson I."/>
            <person name="Djao O.D."/>
            <person name="Misra M."/>
            <person name="Chertkov O."/>
            <person name="Nolan M."/>
            <person name="Lucas S."/>
            <person name="Lapidus A."/>
            <person name="Del Rio T.G."/>
            <person name="Tice H."/>
            <person name="Cheng J.F."/>
            <person name="Tapia R."/>
            <person name="Han C."/>
            <person name="Goodwin L."/>
            <person name="Pitluck S."/>
            <person name="Liolios K."/>
            <person name="Ivanova N."/>
            <person name="Mavromatis K."/>
            <person name="Mikhailova N."/>
            <person name="Pati A."/>
            <person name="Brambilla E."/>
            <person name="Chen A."/>
            <person name="Palaniappan K."/>
            <person name="Land M."/>
            <person name="Hauser L."/>
            <person name="Chang Y.J."/>
            <person name="Jeffries C.D."/>
            <person name="Sikorski J."/>
            <person name="Spring S."/>
            <person name="Rohde M."/>
            <person name="Eichinger K."/>
            <person name="Huber H."/>
            <person name="Wirth R."/>
            <person name="Goker M."/>
            <person name="Detter J.C."/>
            <person name="Woyke T."/>
            <person name="Bristow J."/>
            <person name="Eisen J.A."/>
            <person name="Markowitz V."/>
            <person name="Hugenholtz P."/>
            <person name="Klenk H.P."/>
            <person name="Kyrpides N.C."/>
        </authorList>
    </citation>
    <scope>NUCLEOTIDE SEQUENCE [LARGE SCALE GENOMIC DNA]</scope>
    <source>
        <strain evidence="3">ATCC 43054 / DSM 2088 / JCM 10308 / V24 S</strain>
    </source>
</reference>
<dbReference type="SUPFAM" id="SSF52507">
    <property type="entry name" value="Homo-oligomeric flavin-containing Cys decarboxylases, HFCD"/>
    <property type="match status" value="1"/>
</dbReference>
<dbReference type="InterPro" id="IPR003382">
    <property type="entry name" value="Flavoprotein"/>
</dbReference>
<dbReference type="InterPro" id="IPR014073">
    <property type="entry name" value="DmrX"/>
</dbReference>
<dbReference type="Pfam" id="PF02441">
    <property type="entry name" value="Flavoprotein"/>
    <property type="match status" value="1"/>
</dbReference>
<dbReference type="NCBIfam" id="TIGR02700">
    <property type="entry name" value="flavo_MJ0208"/>
    <property type="match status" value="1"/>
</dbReference>
<dbReference type="Gene3D" id="3.30.70.20">
    <property type="match status" value="1"/>
</dbReference>
<dbReference type="AlphaFoldDB" id="E3GZ70"/>
<dbReference type="OrthoDB" id="23478at2157"/>